<organism evidence="7 8">
    <name type="scientific">Circinella minor</name>
    <dbReference type="NCBI Taxonomy" id="1195481"/>
    <lineage>
        <taxon>Eukaryota</taxon>
        <taxon>Fungi</taxon>
        <taxon>Fungi incertae sedis</taxon>
        <taxon>Mucoromycota</taxon>
        <taxon>Mucoromycotina</taxon>
        <taxon>Mucoromycetes</taxon>
        <taxon>Mucorales</taxon>
        <taxon>Lichtheimiaceae</taxon>
        <taxon>Circinella</taxon>
    </lineage>
</organism>
<keyword evidence="2 6" id="KW-0812">Transmembrane</keyword>
<evidence type="ECO:0000256" key="5">
    <source>
        <dbReference type="PIRSR" id="PIRSR604254-1"/>
    </source>
</evidence>
<feature type="binding site" evidence="5">
    <location>
        <position position="320"/>
    </location>
    <ligand>
        <name>Zn(2+)</name>
        <dbReference type="ChEBI" id="CHEBI:29105"/>
    </ligand>
</feature>
<comment type="subcellular location">
    <subcellularLocation>
        <location evidence="1">Membrane</location>
        <topology evidence="1">Multi-pass membrane protein</topology>
    </subcellularLocation>
</comment>
<keyword evidence="5" id="KW-0479">Metal-binding</keyword>
<feature type="binding site" evidence="5">
    <location>
        <position position="469"/>
    </location>
    <ligand>
        <name>Zn(2+)</name>
        <dbReference type="ChEBI" id="CHEBI:29105"/>
    </ligand>
</feature>
<evidence type="ECO:0000256" key="2">
    <source>
        <dbReference type="ARBA" id="ARBA00022692"/>
    </source>
</evidence>
<dbReference type="Pfam" id="PF03006">
    <property type="entry name" value="HlyIII"/>
    <property type="match status" value="1"/>
</dbReference>
<dbReference type="Proteomes" id="UP000646827">
    <property type="component" value="Unassembled WGS sequence"/>
</dbReference>
<feature type="transmembrane region" description="Helical" evidence="6">
    <location>
        <begin position="267"/>
        <end position="288"/>
    </location>
</feature>
<feature type="transmembrane region" description="Helical" evidence="6">
    <location>
        <begin position="395"/>
        <end position="419"/>
    </location>
</feature>
<proteinExistence type="predicted"/>
<evidence type="ECO:0000256" key="4">
    <source>
        <dbReference type="ARBA" id="ARBA00023136"/>
    </source>
</evidence>
<keyword evidence="5" id="KW-0862">Zinc</keyword>
<feature type="transmembrane region" description="Helical" evidence="6">
    <location>
        <begin position="425"/>
        <end position="446"/>
    </location>
</feature>
<feature type="transmembrane region" description="Helical" evidence="6">
    <location>
        <begin position="300"/>
        <end position="322"/>
    </location>
</feature>
<dbReference type="OrthoDB" id="5585746at2759"/>
<comment type="caution">
    <text evidence="7">The sequence shown here is derived from an EMBL/GenBank/DDBJ whole genome shotgun (WGS) entry which is preliminary data.</text>
</comment>
<evidence type="ECO:0000313" key="8">
    <source>
        <dbReference type="Proteomes" id="UP000646827"/>
    </source>
</evidence>
<dbReference type="GO" id="GO:0046872">
    <property type="term" value="F:metal ion binding"/>
    <property type="evidence" value="ECO:0007669"/>
    <property type="project" value="UniProtKB-KW"/>
</dbReference>
<dbReference type="PANTHER" id="PTHR20855:SF97">
    <property type="entry name" value="ADIPOR-LIKE RECEPTOR IZH3-RELATED"/>
    <property type="match status" value="1"/>
</dbReference>
<feature type="transmembrane region" description="Helical" evidence="6">
    <location>
        <begin position="334"/>
        <end position="356"/>
    </location>
</feature>
<keyword evidence="3 6" id="KW-1133">Transmembrane helix</keyword>
<feature type="binding site" evidence="5">
    <location>
        <position position="465"/>
    </location>
    <ligand>
        <name>Zn(2+)</name>
        <dbReference type="ChEBI" id="CHEBI:29105"/>
    </ligand>
</feature>
<feature type="transmembrane region" description="Helical" evidence="6">
    <location>
        <begin position="368"/>
        <end position="388"/>
    </location>
</feature>
<dbReference type="AlphaFoldDB" id="A0A8H7VJ50"/>
<protein>
    <submittedName>
        <fullName evidence="7">Uncharacterized protein</fullName>
    </submittedName>
</protein>
<keyword evidence="4 6" id="KW-0472">Membrane</keyword>
<dbReference type="GO" id="GO:0038023">
    <property type="term" value="F:signaling receptor activity"/>
    <property type="evidence" value="ECO:0007669"/>
    <property type="project" value="TreeGrafter"/>
</dbReference>
<dbReference type="InterPro" id="IPR004254">
    <property type="entry name" value="AdipoR/HlyIII-related"/>
</dbReference>
<dbReference type="EMBL" id="JAEPRB010000082">
    <property type="protein sequence ID" value="KAG2222470.1"/>
    <property type="molecule type" value="Genomic_DNA"/>
</dbReference>
<dbReference type="PANTHER" id="PTHR20855">
    <property type="entry name" value="ADIPOR/PROGESTIN RECEPTOR-RELATED"/>
    <property type="match status" value="1"/>
</dbReference>
<gene>
    <name evidence="7" type="ORF">INT45_013383</name>
</gene>
<evidence type="ECO:0000256" key="1">
    <source>
        <dbReference type="ARBA" id="ARBA00004141"/>
    </source>
</evidence>
<evidence type="ECO:0000256" key="6">
    <source>
        <dbReference type="SAM" id="Phobius"/>
    </source>
</evidence>
<evidence type="ECO:0000313" key="7">
    <source>
        <dbReference type="EMBL" id="KAG2222470.1"/>
    </source>
</evidence>
<reference evidence="7 8" key="1">
    <citation type="submission" date="2020-12" db="EMBL/GenBank/DDBJ databases">
        <title>Metabolic potential, ecology and presence of endohyphal bacteria is reflected in genomic diversity of Mucoromycotina.</title>
        <authorList>
            <person name="Muszewska A."/>
            <person name="Okrasinska A."/>
            <person name="Steczkiewicz K."/>
            <person name="Drgas O."/>
            <person name="Orlowska M."/>
            <person name="Perlinska-Lenart U."/>
            <person name="Aleksandrzak-Piekarczyk T."/>
            <person name="Szatraj K."/>
            <person name="Zielenkiewicz U."/>
            <person name="Pilsyk S."/>
            <person name="Malc E."/>
            <person name="Mieczkowski P."/>
            <person name="Kruszewska J.S."/>
            <person name="Biernat P."/>
            <person name="Pawlowska J."/>
        </authorList>
    </citation>
    <scope>NUCLEOTIDE SEQUENCE [LARGE SCALE GENOMIC DNA]</scope>
    <source>
        <strain evidence="7 8">CBS 142.35</strain>
    </source>
</reference>
<dbReference type="GO" id="GO:0006882">
    <property type="term" value="P:intracellular zinc ion homeostasis"/>
    <property type="evidence" value="ECO:0007669"/>
    <property type="project" value="TreeGrafter"/>
</dbReference>
<accession>A0A8H7VJ50</accession>
<name>A0A8H7VJ50_9FUNG</name>
<sequence>MENLLTINSSTTTGTSCDDTLDIDTFFREQLAPLLQKFKYRLSQFEHSVNNDSKRLQNYSKTKLKRAYEVLETLEQEWHHRWKTSGSLFIIVGDTHNEEEEEGQQRQRHYNDTTTTNEQKVLLRSFMVQTLEQSLADLSEKYRELETTLMGFSTDDYYFDTTLDDTIDAMMSKIEEVDSRISDTIERAMQMGSKVHEKINKVAGRASLQMDHLKDAMTKGAMQLLLYEELPVPWRNNQHILTGYRFLSTPAQCWHSLLYLHNETGNIYTHLVGFLVFLGIGIYELFYSPTLSEAPLIDRLIFAVFFTAACKCLVCSTVWHTLSGINDYTIFKRVACLDYVGISVLICASVVLTEYYGFYCDDMWRNTYMAGTGTLAVIGTIIPFMDWFEKREMKWLRITFFITMAASAAFPVGHLYAIYGPEPMNAWLSPVMKSIGCYLLGVVVYGNQWPEAFWPGRFDHLGHSHQLWHLFVCGGIWYHYLAAVSFVGQREVFGFCSASASS</sequence>
<feature type="transmembrane region" description="Helical" evidence="6">
    <location>
        <begin position="467"/>
        <end position="487"/>
    </location>
</feature>
<evidence type="ECO:0000256" key="3">
    <source>
        <dbReference type="ARBA" id="ARBA00022989"/>
    </source>
</evidence>
<dbReference type="GO" id="GO:0016020">
    <property type="term" value="C:membrane"/>
    <property type="evidence" value="ECO:0007669"/>
    <property type="project" value="UniProtKB-SubCell"/>
</dbReference>
<keyword evidence="8" id="KW-1185">Reference proteome</keyword>